<evidence type="ECO:0000256" key="7">
    <source>
        <dbReference type="SAM" id="MobiDB-lite"/>
    </source>
</evidence>
<evidence type="ECO:0000256" key="6">
    <source>
        <dbReference type="SAM" id="Coils"/>
    </source>
</evidence>
<evidence type="ECO:0000256" key="1">
    <source>
        <dbReference type="ARBA" id="ARBA00004496"/>
    </source>
</evidence>
<keyword evidence="2" id="KW-0880">Kelch repeat</keyword>
<evidence type="ECO:0000256" key="3">
    <source>
        <dbReference type="ARBA" id="ARBA00022490"/>
    </source>
</evidence>
<dbReference type="EMBL" id="PJQM01002736">
    <property type="protein sequence ID" value="RCH93148.1"/>
    <property type="molecule type" value="Genomic_DNA"/>
</dbReference>
<keyword evidence="4" id="KW-0677">Repeat</keyword>
<feature type="signal peptide" evidence="8">
    <location>
        <begin position="1"/>
        <end position="22"/>
    </location>
</feature>
<evidence type="ECO:0000256" key="2">
    <source>
        <dbReference type="ARBA" id="ARBA00022441"/>
    </source>
</evidence>
<evidence type="ECO:0000313" key="9">
    <source>
        <dbReference type="EMBL" id="RCH93148.1"/>
    </source>
</evidence>
<sequence length="633" mass="72773">MDGFILCKLLFVCTCADGLVYGGEPKIPGELWDPHFYVMHTNTRQWSRVRTKGRLPIERAGHTTCISDDGIMYVWGGHYQRKYLNDLCLFHVKEYPSKAEWEFIDYQSQAPSARSGHVAVIHNHRLYIFGGINTQGLLNDIWYFDLMTHVWHPISAVGYIPTPRESCAAALVDDTIYIFGGRDIHGTLCGDLCAFRIKSQRWYMFQSMGIPPSPRFGLTLTAIQKKIYVFGGESIGKADDSLSLFVLDCTKIKYPPEPEPSESEKQERVIKEEPSIHLDEQRQTPPLRPSREGAGLDRREPSLKLKRDIHPRIPPTIQLPAPSHLDPEEKKRLLHELALRDTMITEMKKKEQWWRTEVSLARFEQNKIDDQESKSACLIQFDTTDKLVLFQQLVNIKTEIKKMKSSTTKQIEPIVQKIEQTEHIRMAALEEAAYYKATYIALKSHDHKALDLLESERTVLLEARLREAEQERNRQRETLAQVKQLSQQATLARAMAEEQATKAQIQSEEAQEAHQTILEQLTVLYDKMMKAETQARQDAIQIAHLSNQLASRVSVQQSPDLSQLSMEMGRLETANIKQRNEMASLLTQLEQAKDEEIRLRMLLNEKDQDYAEAVLALEQLCIEIELLKNVSHE</sequence>
<feature type="coiled-coil region" evidence="6">
    <location>
        <begin position="575"/>
        <end position="606"/>
    </location>
</feature>
<dbReference type="SUPFAM" id="SSF117281">
    <property type="entry name" value="Kelch motif"/>
    <property type="match status" value="1"/>
</dbReference>
<feature type="compositionally biased region" description="Basic and acidic residues" evidence="7">
    <location>
        <begin position="289"/>
        <end position="311"/>
    </location>
</feature>
<dbReference type="STRING" id="4846.A0A367JTA5"/>
<dbReference type="FunFam" id="2.120.10.80:FF:000049">
    <property type="entry name" value="Cell polarity protein (Tea1)"/>
    <property type="match status" value="1"/>
</dbReference>
<feature type="chain" id="PRO_5016677685" evidence="8">
    <location>
        <begin position="23"/>
        <end position="633"/>
    </location>
</feature>
<evidence type="ECO:0000256" key="8">
    <source>
        <dbReference type="SAM" id="SignalP"/>
    </source>
</evidence>
<dbReference type="SMART" id="SM00612">
    <property type="entry name" value="Kelch"/>
    <property type="match status" value="2"/>
</dbReference>
<dbReference type="InterPro" id="IPR052124">
    <property type="entry name" value="Rab9_kelch_effector"/>
</dbReference>
<gene>
    <name evidence="9" type="primary">KEL2_2</name>
    <name evidence="9" type="ORF">CU098_008593</name>
</gene>
<evidence type="ECO:0000256" key="4">
    <source>
        <dbReference type="ARBA" id="ARBA00022737"/>
    </source>
</evidence>
<dbReference type="Pfam" id="PF24681">
    <property type="entry name" value="Kelch_KLHDC2_KLHL20_DRC7"/>
    <property type="match status" value="1"/>
</dbReference>
<comment type="caution">
    <text evidence="9">The sequence shown here is derived from an EMBL/GenBank/DDBJ whole genome shotgun (WGS) entry which is preliminary data.</text>
</comment>
<dbReference type="Gene3D" id="2.120.10.80">
    <property type="entry name" value="Kelch-type beta propeller"/>
    <property type="match status" value="1"/>
</dbReference>
<accession>A0A367JTA5</accession>
<name>A0A367JTA5_RHIST</name>
<feature type="compositionally biased region" description="Basic and acidic residues" evidence="7">
    <location>
        <begin position="255"/>
        <end position="282"/>
    </location>
</feature>
<feature type="coiled-coil region" evidence="6">
    <location>
        <begin position="458"/>
        <end position="513"/>
    </location>
</feature>
<keyword evidence="5 6" id="KW-0175">Coiled coil</keyword>
<keyword evidence="8" id="KW-0732">Signal</keyword>
<comment type="subcellular location">
    <subcellularLocation>
        <location evidence="1">Cytoplasm</location>
    </subcellularLocation>
</comment>
<keyword evidence="3" id="KW-0963">Cytoplasm</keyword>
<dbReference type="PANTHER" id="PTHR46647">
    <property type="entry name" value="RAB9 EFFECTOR PROTEIN WITH KELCH MOTIFS"/>
    <property type="match status" value="1"/>
</dbReference>
<dbReference type="AlphaFoldDB" id="A0A367JTA5"/>
<evidence type="ECO:0000313" key="10">
    <source>
        <dbReference type="Proteomes" id="UP000253551"/>
    </source>
</evidence>
<reference evidence="9 10" key="1">
    <citation type="journal article" date="2018" name="G3 (Bethesda)">
        <title>Phylogenetic and Phylogenomic Definition of Rhizopus Species.</title>
        <authorList>
            <person name="Gryganskyi A.P."/>
            <person name="Golan J."/>
            <person name="Dolatabadi S."/>
            <person name="Mondo S."/>
            <person name="Robb S."/>
            <person name="Idnurm A."/>
            <person name="Muszewska A."/>
            <person name="Steczkiewicz K."/>
            <person name="Masonjones S."/>
            <person name="Liao H.L."/>
            <person name="Gajdeczka M.T."/>
            <person name="Anike F."/>
            <person name="Vuek A."/>
            <person name="Anishchenko I.M."/>
            <person name="Voigt K."/>
            <person name="de Hoog G.S."/>
            <person name="Smith M.E."/>
            <person name="Heitman J."/>
            <person name="Vilgalys R."/>
            <person name="Stajich J.E."/>
        </authorList>
    </citation>
    <scope>NUCLEOTIDE SEQUENCE [LARGE SCALE GENOMIC DNA]</scope>
    <source>
        <strain evidence="9 10">LSU 92-RS-03</strain>
    </source>
</reference>
<dbReference type="OrthoDB" id="45365at2759"/>
<evidence type="ECO:0000256" key="5">
    <source>
        <dbReference type="ARBA" id="ARBA00023054"/>
    </source>
</evidence>
<dbReference type="InterPro" id="IPR006652">
    <property type="entry name" value="Kelch_1"/>
</dbReference>
<dbReference type="GO" id="GO:0005737">
    <property type="term" value="C:cytoplasm"/>
    <property type="evidence" value="ECO:0007669"/>
    <property type="project" value="UniProtKB-SubCell"/>
</dbReference>
<dbReference type="Proteomes" id="UP000253551">
    <property type="component" value="Unassembled WGS sequence"/>
</dbReference>
<protein>
    <submittedName>
        <fullName evidence="9">Negative regulator of mitotic exit</fullName>
    </submittedName>
</protein>
<feature type="region of interest" description="Disordered" evidence="7">
    <location>
        <begin position="255"/>
        <end position="324"/>
    </location>
</feature>
<organism evidence="9 10">
    <name type="scientific">Rhizopus stolonifer</name>
    <name type="common">Rhizopus nigricans</name>
    <dbReference type="NCBI Taxonomy" id="4846"/>
    <lineage>
        <taxon>Eukaryota</taxon>
        <taxon>Fungi</taxon>
        <taxon>Fungi incertae sedis</taxon>
        <taxon>Mucoromycota</taxon>
        <taxon>Mucoromycotina</taxon>
        <taxon>Mucoromycetes</taxon>
        <taxon>Mucorales</taxon>
        <taxon>Mucorineae</taxon>
        <taxon>Rhizopodaceae</taxon>
        <taxon>Rhizopus</taxon>
    </lineage>
</organism>
<dbReference type="PANTHER" id="PTHR46647:SF1">
    <property type="entry name" value="RAB9 EFFECTOR PROTEIN WITH KELCH MOTIFS"/>
    <property type="match status" value="1"/>
</dbReference>
<proteinExistence type="predicted"/>
<keyword evidence="10" id="KW-1185">Reference proteome</keyword>
<dbReference type="InterPro" id="IPR015915">
    <property type="entry name" value="Kelch-typ_b-propeller"/>
</dbReference>